<accession>A0A9D1FRA1</accession>
<dbReference type="AlphaFoldDB" id="A0A9D1FRA1"/>
<reference evidence="3" key="2">
    <citation type="journal article" date="2021" name="PeerJ">
        <title>Extensive microbial diversity within the chicken gut microbiome revealed by metagenomics and culture.</title>
        <authorList>
            <person name="Gilroy R."/>
            <person name="Ravi A."/>
            <person name="Getino M."/>
            <person name="Pursley I."/>
            <person name="Horton D.L."/>
            <person name="Alikhan N.F."/>
            <person name="Baker D."/>
            <person name="Gharbi K."/>
            <person name="Hall N."/>
            <person name="Watson M."/>
            <person name="Adriaenssens E.M."/>
            <person name="Foster-Nyarko E."/>
            <person name="Jarju S."/>
            <person name="Secka A."/>
            <person name="Antonio M."/>
            <person name="Oren A."/>
            <person name="Chaudhuri R.R."/>
            <person name="La Ragione R."/>
            <person name="Hildebrand F."/>
            <person name="Pallen M.J."/>
        </authorList>
    </citation>
    <scope>NUCLEOTIDE SEQUENCE</scope>
    <source>
        <strain evidence="3">6086</strain>
    </source>
</reference>
<reference evidence="3" key="1">
    <citation type="submission" date="2020-10" db="EMBL/GenBank/DDBJ databases">
        <authorList>
            <person name="Gilroy R."/>
        </authorList>
    </citation>
    <scope>NUCLEOTIDE SEQUENCE</scope>
    <source>
        <strain evidence="3">6086</strain>
    </source>
</reference>
<feature type="signal peptide" evidence="1">
    <location>
        <begin position="1"/>
        <end position="31"/>
    </location>
</feature>
<dbReference type="Proteomes" id="UP000824141">
    <property type="component" value="Unassembled WGS sequence"/>
</dbReference>
<evidence type="ECO:0000259" key="2">
    <source>
        <dbReference type="Pfam" id="PF07705"/>
    </source>
</evidence>
<name>A0A9D1FRA1_9FIRM</name>
<evidence type="ECO:0000313" key="4">
    <source>
        <dbReference type="Proteomes" id="UP000824141"/>
    </source>
</evidence>
<feature type="domain" description="CARDB" evidence="2">
    <location>
        <begin position="171"/>
        <end position="268"/>
    </location>
</feature>
<proteinExistence type="predicted"/>
<gene>
    <name evidence="3" type="ORF">IAD03_03645</name>
</gene>
<dbReference type="Pfam" id="PF07705">
    <property type="entry name" value="CARDB"/>
    <property type="match status" value="1"/>
</dbReference>
<feature type="non-terminal residue" evidence="3">
    <location>
        <position position="315"/>
    </location>
</feature>
<feature type="chain" id="PRO_5039007038" description="CARDB domain-containing protein" evidence="1">
    <location>
        <begin position="32"/>
        <end position="315"/>
    </location>
</feature>
<dbReference type="InterPro" id="IPR013783">
    <property type="entry name" value="Ig-like_fold"/>
</dbReference>
<comment type="caution">
    <text evidence="3">The sequence shown here is derived from an EMBL/GenBank/DDBJ whole genome shotgun (WGS) entry which is preliminary data.</text>
</comment>
<keyword evidence="1" id="KW-0732">Signal</keyword>
<evidence type="ECO:0000256" key="1">
    <source>
        <dbReference type="SAM" id="SignalP"/>
    </source>
</evidence>
<sequence length="315" mass="33419">MKKRKFAGGALALALALLLTLGLFPQFPVEAAYTNVEGMKISYQLDGVTSVAKGMPFGATFYFDFSNTGEYVPSDGDKVTVSASGVALSQKTFTLSSTTGDEENGGEDKFSIYIPEQYMTNTGRSPATLKFTVTWERSDGSSYRAYGQKTITECVVEEGTSSESPEEKSGLMVENYSVNKQDLREGNTFDLAITIKNNGQTACNNVAVVLPTLEQITVNGKLNAQVIDSLAAGATATVTFPMICAASMTTGNVSIPIAVSSDEVAEKTTNAFVYVTGTAGTESESPSSEQPTEMKPVIILESYDYGGQAVLGGKE</sequence>
<organism evidence="3 4">
    <name type="scientific">Candidatus Caccousia stercoris</name>
    <dbReference type="NCBI Taxonomy" id="2840723"/>
    <lineage>
        <taxon>Bacteria</taxon>
        <taxon>Bacillati</taxon>
        <taxon>Bacillota</taxon>
        <taxon>Clostridia</taxon>
        <taxon>Eubacteriales</taxon>
        <taxon>Oscillospiraceae</taxon>
        <taxon>Oscillospiraceae incertae sedis</taxon>
        <taxon>Candidatus Caccousia</taxon>
    </lineage>
</organism>
<protein>
    <recommendedName>
        <fullName evidence="2">CARDB domain-containing protein</fullName>
    </recommendedName>
</protein>
<dbReference type="Gene3D" id="2.60.40.10">
    <property type="entry name" value="Immunoglobulins"/>
    <property type="match status" value="1"/>
</dbReference>
<evidence type="ECO:0000313" key="3">
    <source>
        <dbReference type="EMBL" id="HIS78446.1"/>
    </source>
</evidence>
<dbReference type="EMBL" id="DVJM01000065">
    <property type="protein sequence ID" value="HIS78446.1"/>
    <property type="molecule type" value="Genomic_DNA"/>
</dbReference>
<dbReference type="InterPro" id="IPR011635">
    <property type="entry name" value="CARDB"/>
</dbReference>